<dbReference type="InterPro" id="IPR024510">
    <property type="entry name" value="DUF2589"/>
</dbReference>
<evidence type="ECO:0008006" key="3">
    <source>
        <dbReference type="Google" id="ProtNLM"/>
    </source>
</evidence>
<evidence type="ECO:0000313" key="1">
    <source>
        <dbReference type="EMBL" id="SOB49197.1"/>
    </source>
</evidence>
<dbReference type="RefSeq" id="WP_257016642.1">
    <property type="nucleotide sequence ID" value="NZ_JAAQXX010000028.1"/>
</dbReference>
<dbReference type="Proteomes" id="UP000219564">
    <property type="component" value="Unassembled WGS sequence"/>
</dbReference>
<comment type="caution">
    <text evidence="1">The sequence shown here is derived from an EMBL/GenBank/DDBJ whole genome shotgun (WGS) entry which is preliminary data.</text>
</comment>
<proteinExistence type="predicted"/>
<gene>
    <name evidence="1" type="ORF">PLUA15_110018</name>
</gene>
<reference evidence="1 2" key="1">
    <citation type="submission" date="2017-08" db="EMBL/GenBank/DDBJ databases">
        <authorList>
            <person name="Chaillou S."/>
        </authorList>
    </citation>
    <scope>NUCLEOTIDE SEQUENCE [LARGE SCALE GENOMIC DNA]</scope>
    <source>
        <strain evidence="1 2">MFPA15A1205</strain>
    </source>
</reference>
<accession>A0AAX2H1K9</accession>
<dbReference type="Pfam" id="PF11655">
    <property type="entry name" value="DUF2589"/>
    <property type="match status" value="1"/>
</dbReference>
<name>A0AAX2H1K9_9PSED</name>
<dbReference type="AlphaFoldDB" id="A0AAX2H1K9"/>
<organism evidence="1 2">
    <name type="scientific">Pseudomonas lundensis</name>
    <dbReference type="NCBI Taxonomy" id="86185"/>
    <lineage>
        <taxon>Bacteria</taxon>
        <taxon>Pseudomonadati</taxon>
        <taxon>Pseudomonadota</taxon>
        <taxon>Gammaproteobacteria</taxon>
        <taxon>Pseudomonadales</taxon>
        <taxon>Pseudomonadaceae</taxon>
        <taxon>Pseudomonas</taxon>
    </lineage>
</organism>
<evidence type="ECO:0000313" key="2">
    <source>
        <dbReference type="Proteomes" id="UP000219564"/>
    </source>
</evidence>
<sequence length="199" mass="22154">MALFNRHKEPLALPDPRKQPMAACDLSSITRGLQQAAAATQHLVAQQYIKLFDQFFDYDIDDLGTPMKAKMVDVALDEQHTLRVPLVTLVAPRGLALEAMKVDLSVRMHATEQQKASHALENGELDCAQFFVTFGGDKNDHHPRKTDEMHISMEFRACDPPESIHRMIEEYTQLISPVRNDASGVSCSASRSPGVLSEP</sequence>
<protein>
    <recommendedName>
        <fullName evidence="3">DUF2589 domain-containing protein</fullName>
    </recommendedName>
</protein>
<dbReference type="EMBL" id="OBKZ01000003">
    <property type="protein sequence ID" value="SOB49197.1"/>
    <property type="molecule type" value="Genomic_DNA"/>
</dbReference>